<dbReference type="Gene3D" id="3.40.630.30">
    <property type="match status" value="1"/>
</dbReference>
<keyword evidence="2" id="KW-0808">Transferase</keyword>
<dbReference type="EMBL" id="LR134476">
    <property type="protein sequence ID" value="VEI13922.1"/>
    <property type="molecule type" value="Genomic_DNA"/>
</dbReference>
<protein>
    <submittedName>
        <fullName evidence="2">Acetyltransferase (GNAT) family</fullName>
    </submittedName>
</protein>
<dbReference type="OrthoDB" id="4119890at2"/>
<dbReference type="AlphaFoldDB" id="A0A448PG74"/>
<evidence type="ECO:0000313" key="2">
    <source>
        <dbReference type="EMBL" id="VEI13922.1"/>
    </source>
</evidence>
<keyword evidence="3" id="KW-1185">Reference proteome</keyword>
<name>A0A448PG74_9ACTO</name>
<dbReference type="SUPFAM" id="SSF55729">
    <property type="entry name" value="Acyl-CoA N-acyltransferases (Nat)"/>
    <property type="match status" value="2"/>
</dbReference>
<dbReference type="InterPro" id="IPR016181">
    <property type="entry name" value="Acyl_CoA_acyltransferase"/>
</dbReference>
<feature type="domain" description="N-acetyltransferase" evidence="1">
    <location>
        <begin position="25"/>
        <end position="208"/>
    </location>
</feature>
<reference evidence="2 3" key="1">
    <citation type="submission" date="2018-12" db="EMBL/GenBank/DDBJ databases">
        <authorList>
            <consortium name="Pathogen Informatics"/>
        </authorList>
    </citation>
    <scope>NUCLEOTIDE SEQUENCE [LARGE SCALE GENOMIC DNA]</scope>
    <source>
        <strain evidence="2 3">NCTC13354</strain>
    </source>
</reference>
<dbReference type="GO" id="GO:0016747">
    <property type="term" value="F:acyltransferase activity, transferring groups other than amino-acyl groups"/>
    <property type="evidence" value="ECO:0007669"/>
    <property type="project" value="InterPro"/>
</dbReference>
<organism evidence="2 3">
    <name type="scientific">Trueperella bialowiezensis</name>
    <dbReference type="NCBI Taxonomy" id="312285"/>
    <lineage>
        <taxon>Bacteria</taxon>
        <taxon>Bacillati</taxon>
        <taxon>Actinomycetota</taxon>
        <taxon>Actinomycetes</taxon>
        <taxon>Actinomycetales</taxon>
        <taxon>Actinomycetaceae</taxon>
        <taxon>Trueperella</taxon>
    </lineage>
</organism>
<evidence type="ECO:0000259" key="1">
    <source>
        <dbReference type="PROSITE" id="PS51186"/>
    </source>
</evidence>
<proteinExistence type="predicted"/>
<sequence>MDTVAATDTPVTLIELPVADSACAQVIGPAWQRVYDLARAEQIEVRGHADYLAPTTADYRDNVIQPRHLEFPFYQFAITTVTEPVSFNDLEPDDVVGTASAVLPQKENTFTSHIGMYIDPDRRRRGFGRAGLGELRGFLREHGRTQAESRPNTSISDDGEAITPRIGIGTLPAGDPTVAFLQSAGFGLEMVEKVSELDLETFSGRLVSGAIEPPPLADSLEILIYCNDIIGKITPEFVAAVNAFNADHPQSDSAAAFTTTVEDYTRNLQASADRGNDRRIVIIRERDTQQVVATTHAFFRSKGSVAQQVDTWVRSDYRERGLATLAKIELYRELLIHQPRIKRIQTENAESNVGMCKVNDRLGFEVTAANSHWVSVYDGEQWVPGGSR</sequence>
<dbReference type="InterPro" id="IPR000182">
    <property type="entry name" value="GNAT_dom"/>
</dbReference>
<accession>A0A448PG74</accession>
<gene>
    <name evidence="2" type="ORF">NCTC13354_01648</name>
</gene>
<dbReference type="RefSeq" id="WP_126416973.1">
    <property type="nucleotide sequence ID" value="NZ_LR134476.1"/>
</dbReference>
<dbReference type="KEGG" id="tbw:NCTC13354_01648"/>
<dbReference type="Pfam" id="PF00583">
    <property type="entry name" value="Acetyltransf_1"/>
    <property type="match status" value="1"/>
</dbReference>
<dbReference type="Proteomes" id="UP000269542">
    <property type="component" value="Chromosome"/>
</dbReference>
<dbReference type="PROSITE" id="PS51186">
    <property type="entry name" value="GNAT"/>
    <property type="match status" value="1"/>
</dbReference>
<evidence type="ECO:0000313" key="3">
    <source>
        <dbReference type="Proteomes" id="UP000269542"/>
    </source>
</evidence>